<feature type="compositionally biased region" description="Basic and acidic residues" evidence="1">
    <location>
        <begin position="53"/>
        <end position="63"/>
    </location>
</feature>
<sequence>MGAAMRLGHYAGRARARIVVSVTEEGGGARPRGRALVAPAGALGVGQRAPHSTRLETRTKESDMCASQRATKPVKAQKEADWRDPLAGCTVDRPRSSEKGSSGRSRLLAVEPCPRNRELKWAIFGKQNWRCGMNRKRVHGAQAGANLEPTKGVGRLRQRGRWSWKSKSAKECVTTHLPNQLARKWMGLSGATHTGRRGNSQASMSRRAWRLPHENLGLEPGRAAAVGADLGGSSKYSNENFEGERGKVPSLGESGGVGGGLGKSYLFCLTACPPWKRLSGGRVQRLEEHRRVAWCRCARRPLKIGGTRVPPRLVVLITHQVSKVNSLWSMEQCRQGKSAKWIRNRGKGLARGAGHGVPVEPVGCRWTARAAPWRGGCVSVPGGDGLGAAPWGAFPASNSRLRTEMRTRESDCLIKTKHCDGPCGCSAQCDFCPVL</sequence>
<reference evidence="2 3" key="1">
    <citation type="submission" date="2021-07" db="EMBL/GenBank/DDBJ databases">
        <title>The Aristolochia fimbriata genome: insights into angiosperm evolution, floral development and chemical biosynthesis.</title>
        <authorList>
            <person name="Jiao Y."/>
        </authorList>
    </citation>
    <scope>NUCLEOTIDE SEQUENCE [LARGE SCALE GENOMIC DNA]</scope>
    <source>
        <strain evidence="2">IBCAS-2021</strain>
        <tissue evidence="2">Leaf</tissue>
    </source>
</reference>
<evidence type="ECO:0000313" key="3">
    <source>
        <dbReference type="Proteomes" id="UP000825729"/>
    </source>
</evidence>
<comment type="caution">
    <text evidence="2">The sequence shown here is derived from an EMBL/GenBank/DDBJ whole genome shotgun (WGS) entry which is preliminary data.</text>
</comment>
<protein>
    <submittedName>
        <fullName evidence="2">Uncharacterized protein</fullName>
    </submittedName>
</protein>
<feature type="region of interest" description="Disordered" evidence="1">
    <location>
        <begin position="40"/>
        <end position="106"/>
    </location>
</feature>
<dbReference type="EMBL" id="JAINDJ010000042">
    <property type="protein sequence ID" value="KAG9438641.1"/>
    <property type="molecule type" value="Genomic_DNA"/>
</dbReference>
<evidence type="ECO:0000256" key="1">
    <source>
        <dbReference type="SAM" id="MobiDB-lite"/>
    </source>
</evidence>
<name>A0AAV7DSX7_ARIFI</name>
<keyword evidence="3" id="KW-1185">Reference proteome</keyword>
<evidence type="ECO:0000313" key="2">
    <source>
        <dbReference type="EMBL" id="KAG9438641.1"/>
    </source>
</evidence>
<dbReference type="PANTHER" id="PTHR33220">
    <property type="entry name" value="BNAA09G04420D PROTEIN"/>
    <property type="match status" value="1"/>
</dbReference>
<organism evidence="2 3">
    <name type="scientific">Aristolochia fimbriata</name>
    <name type="common">White veined hardy Dutchman's pipe vine</name>
    <dbReference type="NCBI Taxonomy" id="158543"/>
    <lineage>
        <taxon>Eukaryota</taxon>
        <taxon>Viridiplantae</taxon>
        <taxon>Streptophyta</taxon>
        <taxon>Embryophyta</taxon>
        <taxon>Tracheophyta</taxon>
        <taxon>Spermatophyta</taxon>
        <taxon>Magnoliopsida</taxon>
        <taxon>Magnoliidae</taxon>
        <taxon>Piperales</taxon>
        <taxon>Aristolochiaceae</taxon>
        <taxon>Aristolochia</taxon>
    </lineage>
</organism>
<accession>A0AAV7DSX7</accession>
<gene>
    <name evidence="2" type="ORF">H6P81_021417</name>
</gene>
<dbReference type="AlphaFoldDB" id="A0AAV7DSX7"/>
<dbReference type="Proteomes" id="UP000825729">
    <property type="component" value="Unassembled WGS sequence"/>
</dbReference>
<dbReference type="PANTHER" id="PTHR33220:SF5">
    <property type="entry name" value="RRNA INTRON-ENCODED HOMING ENDONUCLEASE"/>
    <property type="match status" value="1"/>
</dbReference>
<proteinExistence type="predicted"/>